<dbReference type="Proteomes" id="UP000625711">
    <property type="component" value="Unassembled WGS sequence"/>
</dbReference>
<evidence type="ECO:0000313" key="3">
    <source>
        <dbReference type="Proteomes" id="UP000625711"/>
    </source>
</evidence>
<evidence type="ECO:0000313" key="2">
    <source>
        <dbReference type="EMBL" id="KAF7282055.1"/>
    </source>
</evidence>
<organism evidence="2 3">
    <name type="scientific">Rhynchophorus ferrugineus</name>
    <name type="common">Red palm weevil</name>
    <name type="synonym">Curculio ferrugineus</name>
    <dbReference type="NCBI Taxonomy" id="354439"/>
    <lineage>
        <taxon>Eukaryota</taxon>
        <taxon>Metazoa</taxon>
        <taxon>Ecdysozoa</taxon>
        <taxon>Arthropoda</taxon>
        <taxon>Hexapoda</taxon>
        <taxon>Insecta</taxon>
        <taxon>Pterygota</taxon>
        <taxon>Neoptera</taxon>
        <taxon>Endopterygota</taxon>
        <taxon>Coleoptera</taxon>
        <taxon>Polyphaga</taxon>
        <taxon>Cucujiformia</taxon>
        <taxon>Curculionidae</taxon>
        <taxon>Dryophthorinae</taxon>
        <taxon>Rhynchophorus</taxon>
    </lineage>
</organism>
<dbReference type="EMBL" id="JAACXV010000196">
    <property type="protein sequence ID" value="KAF7282055.1"/>
    <property type="molecule type" value="Genomic_DNA"/>
</dbReference>
<reference evidence="2" key="1">
    <citation type="submission" date="2020-08" db="EMBL/GenBank/DDBJ databases">
        <title>Genome sequencing and assembly of the red palm weevil Rhynchophorus ferrugineus.</title>
        <authorList>
            <person name="Dias G.B."/>
            <person name="Bergman C.M."/>
            <person name="Manee M."/>
        </authorList>
    </citation>
    <scope>NUCLEOTIDE SEQUENCE</scope>
    <source>
        <strain evidence="2">AA-2017</strain>
        <tissue evidence="2">Whole larva</tissue>
    </source>
</reference>
<proteinExistence type="predicted"/>
<feature type="region of interest" description="Disordered" evidence="1">
    <location>
        <begin position="79"/>
        <end position="108"/>
    </location>
</feature>
<name>A0A834IQ97_RHYFE</name>
<keyword evidence="3" id="KW-1185">Reference proteome</keyword>
<sequence length="132" mass="14110">MKLKGRRATHGGMNRCGGRAVSLGRNGFEFRAVDGGERAVVLSSFRGVNQFSPGPKIKSNNFISVPIVVDSSLCLTGHGRPAAQSDQPFRSNDYPPSSMADDKSHCGRPVVQMDPIRLAICPQMAPEAVAVD</sequence>
<dbReference type="AlphaFoldDB" id="A0A834IQ97"/>
<evidence type="ECO:0000256" key="1">
    <source>
        <dbReference type="SAM" id="MobiDB-lite"/>
    </source>
</evidence>
<accession>A0A834IQ97</accession>
<gene>
    <name evidence="2" type="ORF">GWI33_003321</name>
</gene>
<comment type="caution">
    <text evidence="2">The sequence shown here is derived from an EMBL/GenBank/DDBJ whole genome shotgun (WGS) entry which is preliminary data.</text>
</comment>
<protein>
    <submittedName>
        <fullName evidence="2">Uncharacterized protein</fullName>
    </submittedName>
</protein>